<proteinExistence type="inferred from homology"/>
<sequence>MRTQVFALLAVVGSAATQAVTQKVAPTASAPAGCKPSVEGKFEISIVELGDKAKRDQFLKKRGPACSGNGILVAELRDGVVTDSQGRAGYVASNYQFQFDGPPQAGAIYTAGFTHCGNGSLALGGSTVFYQCRSGDFSNLYDRWWAEQCSPVEILVMPCGEGAADESTGARVVGTTVVPTTVVIPLSDGQPQVITTSKVIPLCQIGDGKSLSFKNTQTNKINILVRPSPGTHHPLRSHHPRPNTHHQRPRRPILGRPDPDDQRPSAARHRDRCQPLGTHAPSIGRSQ</sequence>
<dbReference type="PANTHER" id="PTHR47254:SF1">
    <property type="entry name" value="CELL WALL MANNOPROTEIN CIS3-RELATED"/>
    <property type="match status" value="1"/>
</dbReference>
<evidence type="ECO:0000313" key="9">
    <source>
        <dbReference type="EMBL" id="KAK0707986.1"/>
    </source>
</evidence>
<comment type="caution">
    <text evidence="9">The sequence shown here is derived from an EMBL/GenBank/DDBJ whole genome shotgun (WGS) entry which is preliminary data.</text>
</comment>
<dbReference type="AlphaFoldDB" id="A0AA40A2C8"/>
<reference evidence="9" key="1">
    <citation type="submission" date="2023-06" db="EMBL/GenBank/DDBJ databases">
        <title>Genome-scale phylogeny and comparative genomics of the fungal order Sordariales.</title>
        <authorList>
            <consortium name="Lawrence Berkeley National Laboratory"/>
            <person name="Hensen N."/>
            <person name="Bonometti L."/>
            <person name="Westerberg I."/>
            <person name="Brannstrom I.O."/>
            <person name="Guillou S."/>
            <person name="Cros-Aarteil S."/>
            <person name="Calhoun S."/>
            <person name="Haridas S."/>
            <person name="Kuo A."/>
            <person name="Mondo S."/>
            <person name="Pangilinan J."/>
            <person name="Riley R."/>
            <person name="Labutti K."/>
            <person name="Andreopoulos B."/>
            <person name="Lipzen A."/>
            <person name="Chen C."/>
            <person name="Yanf M."/>
            <person name="Daum C."/>
            <person name="Ng V."/>
            <person name="Clum A."/>
            <person name="Steindorff A."/>
            <person name="Ohm R."/>
            <person name="Martin F."/>
            <person name="Silar P."/>
            <person name="Natvig D."/>
            <person name="Lalanne C."/>
            <person name="Gautier V."/>
            <person name="Ament-Velasquez S.L."/>
            <person name="Kruys A."/>
            <person name="Hutchinson M.I."/>
            <person name="Powell A.J."/>
            <person name="Barry K."/>
            <person name="Miller A.N."/>
            <person name="Grigoriev I.V."/>
            <person name="Debuchy R."/>
            <person name="Gladieux P."/>
            <person name="Thoren M.H."/>
            <person name="Johannesson H."/>
        </authorList>
    </citation>
    <scope>NUCLEOTIDE SEQUENCE</scope>
    <source>
        <strain evidence="9">SMH4607-1</strain>
    </source>
</reference>
<evidence type="ECO:0000256" key="6">
    <source>
        <dbReference type="SAM" id="MobiDB-lite"/>
    </source>
</evidence>
<evidence type="ECO:0000256" key="7">
    <source>
        <dbReference type="SAM" id="SignalP"/>
    </source>
</evidence>
<dbReference type="GO" id="GO:0009277">
    <property type="term" value="C:fungal-type cell wall"/>
    <property type="evidence" value="ECO:0007669"/>
    <property type="project" value="TreeGrafter"/>
</dbReference>
<feature type="chain" id="PRO_5041221499" description="Cell wall mannoprotein PIR1-like C-terminal domain-containing protein" evidence="7">
    <location>
        <begin position="22"/>
        <end position="287"/>
    </location>
</feature>
<evidence type="ECO:0000256" key="3">
    <source>
        <dbReference type="ARBA" id="ARBA00022525"/>
    </source>
</evidence>
<dbReference type="GO" id="GO:0005199">
    <property type="term" value="F:structural constituent of cell wall"/>
    <property type="evidence" value="ECO:0007669"/>
    <property type="project" value="TreeGrafter"/>
</dbReference>
<name>A0AA40A2C8_9PEZI</name>
<dbReference type="GO" id="GO:0031505">
    <property type="term" value="P:fungal-type cell wall organization"/>
    <property type="evidence" value="ECO:0007669"/>
    <property type="project" value="TreeGrafter"/>
</dbReference>
<feature type="domain" description="Cell wall mannoprotein PIR1-like C-terminal" evidence="8">
    <location>
        <begin position="79"/>
        <end position="152"/>
    </location>
</feature>
<keyword evidence="3" id="KW-0964">Secreted</keyword>
<evidence type="ECO:0000256" key="5">
    <source>
        <dbReference type="ARBA" id="ARBA00038219"/>
    </source>
</evidence>
<protein>
    <recommendedName>
        <fullName evidence="8">Cell wall mannoprotein PIR1-like C-terminal domain-containing protein</fullName>
    </recommendedName>
</protein>
<evidence type="ECO:0000256" key="1">
    <source>
        <dbReference type="ARBA" id="ARBA00004191"/>
    </source>
</evidence>
<keyword evidence="4 7" id="KW-0732">Signal</keyword>
<dbReference type="InterPro" id="IPR054508">
    <property type="entry name" value="PIR1-like_C"/>
</dbReference>
<accession>A0AA40A2C8</accession>
<feature type="signal peptide" evidence="7">
    <location>
        <begin position="1"/>
        <end position="21"/>
    </location>
</feature>
<organism evidence="9 10">
    <name type="scientific">Lasiosphaeris hirsuta</name>
    <dbReference type="NCBI Taxonomy" id="260670"/>
    <lineage>
        <taxon>Eukaryota</taxon>
        <taxon>Fungi</taxon>
        <taxon>Dikarya</taxon>
        <taxon>Ascomycota</taxon>
        <taxon>Pezizomycotina</taxon>
        <taxon>Sordariomycetes</taxon>
        <taxon>Sordariomycetidae</taxon>
        <taxon>Sordariales</taxon>
        <taxon>Lasiosphaeriaceae</taxon>
        <taxon>Lasiosphaeris</taxon>
    </lineage>
</organism>
<dbReference type="InterPro" id="IPR051153">
    <property type="entry name" value="Yeast_CWMannoprotein_PIR"/>
</dbReference>
<comment type="subcellular location">
    <subcellularLocation>
        <location evidence="1">Secreted</location>
        <location evidence="1">Cell wall</location>
    </subcellularLocation>
</comment>
<gene>
    <name evidence="9" type="ORF">B0H67DRAFT_325581</name>
</gene>
<comment type="similarity">
    <text evidence="5">Belongs to the PIR protein family.</text>
</comment>
<evidence type="ECO:0000313" key="10">
    <source>
        <dbReference type="Proteomes" id="UP001172102"/>
    </source>
</evidence>
<evidence type="ECO:0000256" key="2">
    <source>
        <dbReference type="ARBA" id="ARBA00022512"/>
    </source>
</evidence>
<dbReference type="EMBL" id="JAUKUA010000006">
    <property type="protein sequence ID" value="KAK0707986.1"/>
    <property type="molecule type" value="Genomic_DNA"/>
</dbReference>
<feature type="region of interest" description="Disordered" evidence="6">
    <location>
        <begin position="224"/>
        <end position="287"/>
    </location>
</feature>
<evidence type="ECO:0000256" key="4">
    <source>
        <dbReference type="ARBA" id="ARBA00022729"/>
    </source>
</evidence>
<keyword evidence="10" id="KW-1185">Reference proteome</keyword>
<dbReference type="Proteomes" id="UP001172102">
    <property type="component" value="Unassembled WGS sequence"/>
</dbReference>
<dbReference type="Pfam" id="PF22799">
    <property type="entry name" value="PIR1-like_C"/>
    <property type="match status" value="1"/>
</dbReference>
<dbReference type="PANTHER" id="PTHR47254">
    <property type="entry name" value="CELL WALL MANNOPROTEIN CIS3-RELATED"/>
    <property type="match status" value="1"/>
</dbReference>
<feature type="compositionally biased region" description="Basic residues" evidence="6">
    <location>
        <begin position="233"/>
        <end position="253"/>
    </location>
</feature>
<evidence type="ECO:0000259" key="8">
    <source>
        <dbReference type="Pfam" id="PF22799"/>
    </source>
</evidence>
<keyword evidence="2" id="KW-0134">Cell wall</keyword>